<dbReference type="InterPro" id="IPR017850">
    <property type="entry name" value="Alkaline_phosphatase_core_sf"/>
</dbReference>
<dbReference type="Gene3D" id="3.40.720.10">
    <property type="entry name" value="Alkaline Phosphatase, subunit A"/>
    <property type="match status" value="1"/>
</dbReference>
<evidence type="ECO:0000256" key="6">
    <source>
        <dbReference type="ARBA" id="ARBA00022837"/>
    </source>
</evidence>
<dbReference type="GO" id="GO:0046872">
    <property type="term" value="F:metal ion binding"/>
    <property type="evidence" value="ECO:0007669"/>
    <property type="project" value="UniProtKB-KW"/>
</dbReference>
<evidence type="ECO:0000256" key="3">
    <source>
        <dbReference type="ARBA" id="ARBA00022723"/>
    </source>
</evidence>
<organism evidence="8 9">
    <name type="scientific">Pseudozobellia thermophila</name>
    <dbReference type="NCBI Taxonomy" id="192903"/>
    <lineage>
        <taxon>Bacteria</taxon>
        <taxon>Pseudomonadati</taxon>
        <taxon>Bacteroidota</taxon>
        <taxon>Flavobacteriia</taxon>
        <taxon>Flavobacteriales</taxon>
        <taxon>Flavobacteriaceae</taxon>
        <taxon>Pseudozobellia</taxon>
    </lineage>
</organism>
<sequence>MGAIGKRLDRCLNGHKSLVCFIICAVQVLGGMPLNAQKKTDCPNVLLIYTDDHRYSAVHAMMGEPVATPNLDELAENGVVFEKTYLMGAFTGATCTPSRAMLLTGRNLFELEGRGHTIPETHTTLPEAFSQNGYQTYHVGKWHNDMASLARSFDDGAFVSGMPAYLTDQFRMPFSHWKKNGNYKKENCFLLQYDAEGKVVERPLTGNEVKGPIGTEKDGPHVSEVLAGGAIDYLEGYRGKRPFFMYLAFPVPHDPRQAPENCKAKYPADRMDLPPSYARQHPFDNGHIVLRDEELAPWPRTPEVVKEHLSDYYATISHLDAQIGKVIQQLKDKGLYKNTLIVMAGDSGVAIGNHGLMGKQNLYDEDGIHVPFILSGGALPAQFKGKRIKPLSYIHDIMPTILDVVGLDRPGSVTGKSLLPVINGKKQEIREFTYHAYRQHQRAYRKGRYKLIEYVRAPDSRPREGEIISGSRVTQLFDVVEDPWETLDLSAFPEYRSTINELREGMKHTAIALKDVADGQRTQINFWDYYE</sequence>
<dbReference type="PROSITE" id="PS00523">
    <property type="entry name" value="SULFATASE_1"/>
    <property type="match status" value="1"/>
</dbReference>
<evidence type="ECO:0000256" key="4">
    <source>
        <dbReference type="ARBA" id="ARBA00022729"/>
    </source>
</evidence>
<dbReference type="AlphaFoldDB" id="A0A1M6GJG2"/>
<dbReference type="OrthoDB" id="9815108at2"/>
<dbReference type="EMBL" id="FQYU01000002">
    <property type="protein sequence ID" value="SHJ10056.1"/>
    <property type="molecule type" value="Genomic_DNA"/>
</dbReference>
<comment type="similarity">
    <text evidence="2">Belongs to the sulfatase family.</text>
</comment>
<dbReference type="InterPro" id="IPR000917">
    <property type="entry name" value="Sulfatase_N"/>
</dbReference>
<dbReference type="CDD" id="cd16155">
    <property type="entry name" value="sulfatase_like"/>
    <property type="match status" value="1"/>
</dbReference>
<dbReference type="Proteomes" id="UP000184543">
    <property type="component" value="Unassembled WGS sequence"/>
</dbReference>
<dbReference type="STRING" id="192903.SAMN04488513_102839"/>
<evidence type="ECO:0000256" key="2">
    <source>
        <dbReference type="ARBA" id="ARBA00008779"/>
    </source>
</evidence>
<protein>
    <submittedName>
        <fullName evidence="8">Arylsulfatase A</fullName>
    </submittedName>
</protein>
<name>A0A1M6GJG2_9FLAO</name>
<keyword evidence="5" id="KW-0378">Hydrolase</keyword>
<keyword evidence="9" id="KW-1185">Reference proteome</keyword>
<evidence type="ECO:0000259" key="7">
    <source>
        <dbReference type="Pfam" id="PF00884"/>
    </source>
</evidence>
<dbReference type="PANTHER" id="PTHR42693">
    <property type="entry name" value="ARYLSULFATASE FAMILY MEMBER"/>
    <property type="match status" value="1"/>
</dbReference>
<dbReference type="PANTHER" id="PTHR42693:SF42">
    <property type="entry name" value="ARYLSULFATASE G"/>
    <property type="match status" value="1"/>
</dbReference>
<keyword evidence="6" id="KW-0106">Calcium</keyword>
<evidence type="ECO:0000313" key="8">
    <source>
        <dbReference type="EMBL" id="SHJ10056.1"/>
    </source>
</evidence>
<feature type="domain" description="Sulfatase N-terminal" evidence="7">
    <location>
        <begin position="43"/>
        <end position="406"/>
    </location>
</feature>
<evidence type="ECO:0000256" key="5">
    <source>
        <dbReference type="ARBA" id="ARBA00022801"/>
    </source>
</evidence>
<keyword evidence="4" id="KW-0732">Signal</keyword>
<comment type="cofactor">
    <cofactor evidence="1">
        <name>Ca(2+)</name>
        <dbReference type="ChEBI" id="CHEBI:29108"/>
    </cofactor>
</comment>
<evidence type="ECO:0000313" key="9">
    <source>
        <dbReference type="Proteomes" id="UP000184543"/>
    </source>
</evidence>
<gene>
    <name evidence="8" type="ORF">SAMN04488513_102839</name>
</gene>
<accession>A0A1M6GJG2</accession>
<proteinExistence type="inferred from homology"/>
<dbReference type="PROSITE" id="PS00149">
    <property type="entry name" value="SULFATASE_2"/>
    <property type="match status" value="1"/>
</dbReference>
<keyword evidence="3" id="KW-0479">Metal-binding</keyword>
<dbReference type="Pfam" id="PF00884">
    <property type="entry name" value="Sulfatase"/>
    <property type="match status" value="1"/>
</dbReference>
<reference evidence="9" key="1">
    <citation type="submission" date="2016-11" db="EMBL/GenBank/DDBJ databases">
        <authorList>
            <person name="Varghese N."/>
            <person name="Submissions S."/>
        </authorList>
    </citation>
    <scope>NUCLEOTIDE SEQUENCE [LARGE SCALE GENOMIC DNA]</scope>
    <source>
        <strain evidence="9">DSM 19858</strain>
    </source>
</reference>
<dbReference type="SUPFAM" id="SSF53649">
    <property type="entry name" value="Alkaline phosphatase-like"/>
    <property type="match status" value="1"/>
</dbReference>
<dbReference type="InterPro" id="IPR024607">
    <property type="entry name" value="Sulfatase_CS"/>
</dbReference>
<dbReference type="GO" id="GO:0004065">
    <property type="term" value="F:arylsulfatase activity"/>
    <property type="evidence" value="ECO:0007669"/>
    <property type="project" value="TreeGrafter"/>
</dbReference>
<dbReference type="InterPro" id="IPR050738">
    <property type="entry name" value="Sulfatase"/>
</dbReference>
<evidence type="ECO:0000256" key="1">
    <source>
        <dbReference type="ARBA" id="ARBA00001913"/>
    </source>
</evidence>